<name>A0A2N5UF92_9BASI</name>
<gene>
    <name evidence="1" type="ORF">PCANC_15210</name>
</gene>
<dbReference type="STRING" id="200324.A0A2N5UF92"/>
<comment type="caution">
    <text evidence="1">The sequence shown here is derived from an EMBL/GenBank/DDBJ whole genome shotgun (WGS) entry which is preliminary data.</text>
</comment>
<protein>
    <submittedName>
        <fullName evidence="1">Uncharacterized protein</fullName>
    </submittedName>
</protein>
<dbReference type="AlphaFoldDB" id="A0A2N5UF92"/>
<organism evidence="1 2">
    <name type="scientific">Puccinia coronata f. sp. avenae</name>
    <dbReference type="NCBI Taxonomy" id="200324"/>
    <lineage>
        <taxon>Eukaryota</taxon>
        <taxon>Fungi</taxon>
        <taxon>Dikarya</taxon>
        <taxon>Basidiomycota</taxon>
        <taxon>Pucciniomycotina</taxon>
        <taxon>Pucciniomycetes</taxon>
        <taxon>Pucciniales</taxon>
        <taxon>Pucciniaceae</taxon>
        <taxon>Puccinia</taxon>
    </lineage>
</organism>
<evidence type="ECO:0000313" key="2">
    <source>
        <dbReference type="Proteomes" id="UP000235388"/>
    </source>
</evidence>
<dbReference type="Proteomes" id="UP000235388">
    <property type="component" value="Unassembled WGS sequence"/>
</dbReference>
<keyword evidence="2" id="KW-1185">Reference proteome</keyword>
<dbReference type="EMBL" id="PGCJ01000239">
    <property type="protein sequence ID" value="PLW36424.1"/>
    <property type="molecule type" value="Genomic_DNA"/>
</dbReference>
<reference evidence="1 2" key="1">
    <citation type="submission" date="2017-11" db="EMBL/GenBank/DDBJ databases">
        <title>De novo assembly and phasing of dikaryotic genomes from two isolates of Puccinia coronata f. sp. avenae, the causal agent of oat crown rust.</title>
        <authorList>
            <person name="Miller M.E."/>
            <person name="Zhang Y."/>
            <person name="Omidvar V."/>
            <person name="Sperschneider J."/>
            <person name="Schwessinger B."/>
            <person name="Raley C."/>
            <person name="Palmer J.M."/>
            <person name="Garnica D."/>
            <person name="Upadhyaya N."/>
            <person name="Rathjen J."/>
            <person name="Taylor J.M."/>
            <person name="Park R.F."/>
            <person name="Dodds P.N."/>
            <person name="Hirsch C.D."/>
            <person name="Kianian S.F."/>
            <person name="Figueroa M."/>
        </authorList>
    </citation>
    <scope>NUCLEOTIDE SEQUENCE [LARGE SCALE GENOMIC DNA]</scope>
    <source>
        <strain evidence="1">12NC29</strain>
    </source>
</reference>
<evidence type="ECO:0000313" key="1">
    <source>
        <dbReference type="EMBL" id="PLW36424.1"/>
    </source>
</evidence>
<proteinExistence type="predicted"/>
<accession>A0A2N5UF92</accession>
<sequence length="114" mass="12403">MQTKSKAIGTLVSTIYGQLPSGFQVTSRKFPNLSQCCMLLLLNNTQQQARRLADYYQPWYSQPPATTPGKRSQTNSSALRKLVSAQAVEVNGLTASKAGSDGRIRVNSGYGHPI</sequence>